<evidence type="ECO:0000256" key="2">
    <source>
        <dbReference type="ARBA" id="ARBA00023125"/>
    </source>
</evidence>
<dbReference type="CDD" id="cd00397">
    <property type="entry name" value="DNA_BRE_C"/>
    <property type="match status" value="1"/>
</dbReference>
<feature type="domain" description="Tyr recombinase" evidence="6">
    <location>
        <begin position="199"/>
        <end position="381"/>
    </location>
</feature>
<accession>A0ABP7LHI9</accession>
<keyword evidence="1" id="KW-0229">DNA integration</keyword>
<sequence length="410" mass="45819">MVQDACPPRNSPAGLLVPRVGRVIETRDTSLPWQVLDGTGLPIAPVSEFLRELVACGNTAASCRSYAYDLLRWFRFLAAVEVPWNRVQRTEVRDFVLWLRASHNPARDRHREGVPAPGSVNPRTGKPYLRDGYAPATINHALSVISAFYDHHVQAGHGPVVSPVPPQSRHGRRIEAHHNPLEPFRLHHRGAYRQKQGDPEPRTVPDSVIEDLFTALGCNRDRALFSMFLSSGARAAEMLGMTIGDVHSGEGRVYVQSKGLGGMKQACPASPEAFSWLALYLGELAQEGHRPEPHEPVWWTRRGPLRPLTYTALRAVLNRVNTRIGANVCLHDLRHTLCQRLVDDPGLSLVDAQQVMRHRRITTTSGYLRPRTDEVIAKVHEHYTRPKPPPRPLTGWTYDPNDLADVFGSA</sequence>
<organism evidence="8 9">
    <name type="scientific">Streptomyces lannensis</name>
    <dbReference type="NCBI Taxonomy" id="766498"/>
    <lineage>
        <taxon>Bacteria</taxon>
        <taxon>Bacillati</taxon>
        <taxon>Actinomycetota</taxon>
        <taxon>Actinomycetes</taxon>
        <taxon>Kitasatosporales</taxon>
        <taxon>Streptomycetaceae</taxon>
        <taxon>Streptomyces</taxon>
    </lineage>
</organism>
<dbReference type="PROSITE" id="PS51898">
    <property type="entry name" value="TYR_RECOMBINASE"/>
    <property type="match status" value="1"/>
</dbReference>
<dbReference type="PANTHER" id="PTHR30349:SF81">
    <property type="entry name" value="TYROSINE RECOMBINASE XERC"/>
    <property type="match status" value="1"/>
</dbReference>
<dbReference type="Gene3D" id="1.10.443.10">
    <property type="entry name" value="Intergrase catalytic core"/>
    <property type="match status" value="1"/>
</dbReference>
<gene>
    <name evidence="8" type="ORF">GCM10022207_81570</name>
</gene>
<dbReference type="InterPro" id="IPR050090">
    <property type="entry name" value="Tyrosine_recombinase_XerCD"/>
</dbReference>
<reference evidence="9" key="1">
    <citation type="journal article" date="2019" name="Int. J. Syst. Evol. Microbiol.">
        <title>The Global Catalogue of Microorganisms (GCM) 10K type strain sequencing project: providing services to taxonomists for standard genome sequencing and annotation.</title>
        <authorList>
            <consortium name="The Broad Institute Genomics Platform"/>
            <consortium name="The Broad Institute Genome Sequencing Center for Infectious Disease"/>
            <person name="Wu L."/>
            <person name="Ma J."/>
        </authorList>
    </citation>
    <scope>NUCLEOTIDE SEQUENCE [LARGE SCALE GENOMIC DNA]</scope>
    <source>
        <strain evidence="9">JCM 16578</strain>
    </source>
</reference>
<keyword evidence="9" id="KW-1185">Reference proteome</keyword>
<keyword evidence="2 4" id="KW-0238">DNA-binding</keyword>
<evidence type="ECO:0000259" key="7">
    <source>
        <dbReference type="PROSITE" id="PS51900"/>
    </source>
</evidence>
<keyword evidence="3" id="KW-0233">DNA recombination</keyword>
<dbReference type="PANTHER" id="PTHR30349">
    <property type="entry name" value="PHAGE INTEGRASE-RELATED"/>
    <property type="match status" value="1"/>
</dbReference>
<dbReference type="Pfam" id="PF00589">
    <property type="entry name" value="Phage_integrase"/>
    <property type="match status" value="1"/>
</dbReference>
<dbReference type="EMBL" id="BAAAZA010000045">
    <property type="protein sequence ID" value="GAA3900523.1"/>
    <property type="molecule type" value="Genomic_DNA"/>
</dbReference>
<dbReference type="PROSITE" id="PS51900">
    <property type="entry name" value="CB"/>
    <property type="match status" value="1"/>
</dbReference>
<evidence type="ECO:0000313" key="8">
    <source>
        <dbReference type="EMBL" id="GAA3900523.1"/>
    </source>
</evidence>
<dbReference type="SUPFAM" id="SSF56349">
    <property type="entry name" value="DNA breaking-rejoining enzymes"/>
    <property type="match status" value="1"/>
</dbReference>
<evidence type="ECO:0000256" key="3">
    <source>
        <dbReference type="ARBA" id="ARBA00023172"/>
    </source>
</evidence>
<dbReference type="InterPro" id="IPR013762">
    <property type="entry name" value="Integrase-like_cat_sf"/>
</dbReference>
<evidence type="ECO:0000256" key="5">
    <source>
        <dbReference type="SAM" id="MobiDB-lite"/>
    </source>
</evidence>
<feature type="domain" description="Core-binding (CB)" evidence="7">
    <location>
        <begin position="40"/>
        <end position="153"/>
    </location>
</feature>
<protein>
    <submittedName>
        <fullName evidence="8">Site-specific integrase</fullName>
    </submittedName>
</protein>
<dbReference type="InterPro" id="IPR010998">
    <property type="entry name" value="Integrase_recombinase_N"/>
</dbReference>
<evidence type="ECO:0000259" key="6">
    <source>
        <dbReference type="PROSITE" id="PS51898"/>
    </source>
</evidence>
<name>A0ABP7LHI9_9ACTN</name>
<evidence type="ECO:0000256" key="1">
    <source>
        <dbReference type="ARBA" id="ARBA00022908"/>
    </source>
</evidence>
<dbReference type="InterPro" id="IPR004107">
    <property type="entry name" value="Integrase_SAM-like_N"/>
</dbReference>
<dbReference type="Gene3D" id="1.10.150.130">
    <property type="match status" value="1"/>
</dbReference>
<evidence type="ECO:0000313" key="9">
    <source>
        <dbReference type="Proteomes" id="UP001501563"/>
    </source>
</evidence>
<comment type="caution">
    <text evidence="8">The sequence shown here is derived from an EMBL/GenBank/DDBJ whole genome shotgun (WGS) entry which is preliminary data.</text>
</comment>
<dbReference type="Pfam" id="PF02899">
    <property type="entry name" value="Phage_int_SAM_1"/>
    <property type="match status" value="1"/>
</dbReference>
<evidence type="ECO:0000256" key="4">
    <source>
        <dbReference type="PROSITE-ProRule" id="PRU01248"/>
    </source>
</evidence>
<dbReference type="Proteomes" id="UP001501563">
    <property type="component" value="Unassembled WGS sequence"/>
</dbReference>
<proteinExistence type="predicted"/>
<feature type="region of interest" description="Disordered" evidence="5">
    <location>
        <begin position="107"/>
        <end position="126"/>
    </location>
</feature>
<dbReference type="InterPro" id="IPR044068">
    <property type="entry name" value="CB"/>
</dbReference>
<dbReference type="InterPro" id="IPR002104">
    <property type="entry name" value="Integrase_catalytic"/>
</dbReference>
<dbReference type="InterPro" id="IPR011010">
    <property type="entry name" value="DNA_brk_join_enz"/>
</dbReference>